<reference evidence="14 16" key="1">
    <citation type="submission" date="2008-03" db="EMBL/GenBank/DDBJ databases">
        <title>Annotation of Ixodes scapularis.</title>
        <authorList>
            <consortium name="Ixodes scapularis Genome Project Consortium"/>
            <person name="Caler E."/>
            <person name="Hannick L.I."/>
            <person name="Bidwell S."/>
            <person name="Joardar V."/>
            <person name="Thiagarajan M."/>
            <person name="Amedeo P."/>
            <person name="Galinsky K.J."/>
            <person name="Schobel S."/>
            <person name="Inman J."/>
            <person name="Hostetler J."/>
            <person name="Miller J."/>
            <person name="Hammond M."/>
            <person name="Megy K."/>
            <person name="Lawson D."/>
            <person name="Kodira C."/>
            <person name="Sutton G."/>
            <person name="Meyer J."/>
            <person name="Hill C.A."/>
            <person name="Birren B."/>
            <person name="Nene V."/>
            <person name="Collins F."/>
            <person name="Alarcon-Chaidez F."/>
            <person name="Wikel S."/>
            <person name="Strausberg R."/>
        </authorList>
    </citation>
    <scope>NUCLEOTIDE SEQUENCE [LARGE SCALE GENOMIC DNA]</scope>
    <source>
        <strain evidence="16">Wikel</strain>
        <strain evidence="14">Wikel colony</strain>
    </source>
</reference>
<feature type="non-terminal residue" evidence="14">
    <location>
        <position position="1"/>
    </location>
</feature>
<dbReference type="VEuPathDB" id="VectorBase:ISCW016205"/>
<dbReference type="EMBL" id="ABJB010174736">
    <property type="status" value="NOT_ANNOTATED_CDS"/>
    <property type="molecule type" value="Genomic_DNA"/>
</dbReference>
<evidence type="ECO:0000256" key="1">
    <source>
        <dbReference type="ARBA" id="ARBA00001971"/>
    </source>
</evidence>
<proteinExistence type="inferred from homology"/>
<dbReference type="EMBL" id="ABJB010496898">
    <property type="status" value="NOT_ANNOTATED_CDS"/>
    <property type="molecule type" value="Genomic_DNA"/>
</dbReference>
<dbReference type="VEuPathDB" id="VectorBase:ISCI016205"/>
<evidence type="ECO:0000256" key="3">
    <source>
        <dbReference type="ARBA" id="ARBA00004174"/>
    </source>
</evidence>
<dbReference type="EC" id="1.14.13.67" evidence="14"/>
<name>B7P0T1_IXOSC</name>
<evidence type="ECO:0000313" key="16">
    <source>
        <dbReference type="Proteomes" id="UP000001555"/>
    </source>
</evidence>
<dbReference type="GO" id="GO:0020037">
    <property type="term" value="F:heme binding"/>
    <property type="evidence" value="ECO:0007669"/>
    <property type="project" value="InterPro"/>
</dbReference>
<evidence type="ECO:0000256" key="7">
    <source>
        <dbReference type="ARBA" id="ARBA00022723"/>
    </source>
</evidence>
<dbReference type="Gene3D" id="1.10.630.10">
    <property type="entry name" value="Cytochrome P450"/>
    <property type="match status" value="1"/>
</dbReference>
<evidence type="ECO:0000256" key="6">
    <source>
        <dbReference type="ARBA" id="ARBA00022617"/>
    </source>
</evidence>
<comment type="function">
    <text evidence="2">May be involved in the metabolism of insect hormones and in the breakdown of synthetic insecticides.</text>
</comment>
<dbReference type="Proteomes" id="UP000001555">
    <property type="component" value="Unassembled WGS sequence"/>
</dbReference>
<dbReference type="EMBL" id="DS612847">
    <property type="protein sequence ID" value="EEC00157.1"/>
    <property type="molecule type" value="Genomic_DNA"/>
</dbReference>
<comment type="similarity">
    <text evidence="5">Belongs to the cytochrome P450 family.</text>
</comment>
<dbReference type="InterPro" id="IPR036396">
    <property type="entry name" value="Cyt_P450_sf"/>
</dbReference>
<comment type="cofactor">
    <cofactor evidence="1">
        <name>heme</name>
        <dbReference type="ChEBI" id="CHEBI:30413"/>
    </cofactor>
</comment>
<dbReference type="Pfam" id="PF00067">
    <property type="entry name" value="p450"/>
    <property type="match status" value="1"/>
</dbReference>
<dbReference type="GO" id="GO:0004497">
    <property type="term" value="F:monooxygenase activity"/>
    <property type="evidence" value="ECO:0007669"/>
    <property type="project" value="UniProtKB-KW"/>
</dbReference>
<keyword evidence="8" id="KW-0256">Endoplasmic reticulum</keyword>
<evidence type="ECO:0000256" key="2">
    <source>
        <dbReference type="ARBA" id="ARBA00003690"/>
    </source>
</evidence>
<keyword evidence="16" id="KW-1185">Reference proteome</keyword>
<dbReference type="PANTHER" id="PTHR24292:SF102">
    <property type="entry name" value="CYTOCHROME P450 FAMILY-RELATED"/>
    <property type="match status" value="1"/>
</dbReference>
<evidence type="ECO:0000256" key="9">
    <source>
        <dbReference type="ARBA" id="ARBA00022848"/>
    </source>
</evidence>
<evidence type="ECO:0000256" key="11">
    <source>
        <dbReference type="ARBA" id="ARBA00023004"/>
    </source>
</evidence>
<keyword evidence="11" id="KW-0408">Iron</keyword>
<dbReference type="GO" id="GO:0005789">
    <property type="term" value="C:endoplasmic reticulum membrane"/>
    <property type="evidence" value="ECO:0007669"/>
    <property type="project" value="UniProtKB-SubCell"/>
</dbReference>
<sequence length="178" mass="20949">RRRSDFLRNLMFQGSFNYDNVFRIRYLDQVISESLRLYPPVTGFTTRTCQHDYEYNGLKIPAGMSILIPPYHLHRDPNLWSEPEKFDPDRLTCRCSVQLHTDPSVIIVPVIKVYDRSKSLNFSRRNMKLTLAKMLSKYKLLLDERHVKEDCLKLGSTLIFCYPQDGVWLKLEKIGMSS</sequence>
<keyword evidence="9" id="KW-0492">Microsome</keyword>
<evidence type="ECO:0000256" key="8">
    <source>
        <dbReference type="ARBA" id="ARBA00022824"/>
    </source>
</evidence>
<keyword evidence="6" id="KW-0349">Heme</keyword>
<dbReference type="GO" id="GO:0016705">
    <property type="term" value="F:oxidoreductase activity, acting on paired donors, with incorporation or reduction of molecular oxygen"/>
    <property type="evidence" value="ECO:0007669"/>
    <property type="project" value="InterPro"/>
</dbReference>
<gene>
    <name evidence="14" type="ORF">IscW_ISCW016205</name>
</gene>
<dbReference type="EnsemblMetazoa" id="ISCW016205-RA">
    <property type="protein sequence ID" value="ISCW016205-PA"/>
    <property type="gene ID" value="ISCW016205"/>
</dbReference>
<dbReference type="InterPro" id="IPR002403">
    <property type="entry name" value="Cyt_P450_E_grp-IV"/>
</dbReference>
<dbReference type="STRING" id="6945.B7P0T1"/>
<evidence type="ECO:0000256" key="13">
    <source>
        <dbReference type="ARBA" id="ARBA00023136"/>
    </source>
</evidence>
<dbReference type="OrthoDB" id="2789670at2759"/>
<dbReference type="HOGENOM" id="CLU_001570_5_7_1"/>
<comment type="subcellular location">
    <subcellularLocation>
        <location evidence="4">Endoplasmic reticulum membrane</location>
        <topology evidence="4">Peripheral membrane protein</topology>
    </subcellularLocation>
    <subcellularLocation>
        <location evidence="3">Microsome membrane</location>
        <topology evidence="3">Peripheral membrane protein</topology>
    </subcellularLocation>
</comment>
<evidence type="ECO:0000313" key="15">
    <source>
        <dbReference type="EnsemblMetazoa" id="ISCW016205-PA"/>
    </source>
</evidence>
<keyword evidence="7" id="KW-0479">Metal-binding</keyword>
<dbReference type="PANTHER" id="PTHR24292">
    <property type="entry name" value="CYTOCHROME P450"/>
    <property type="match status" value="1"/>
</dbReference>
<keyword evidence="10 14" id="KW-0560">Oxidoreductase</keyword>
<keyword evidence="13" id="KW-0472">Membrane</keyword>
<dbReference type="GO" id="GO:0005506">
    <property type="term" value="F:iron ion binding"/>
    <property type="evidence" value="ECO:0007669"/>
    <property type="project" value="InterPro"/>
</dbReference>
<protein>
    <submittedName>
        <fullName evidence="14 15">Cytochrome P450, putative</fullName>
        <ecNumber evidence="14">1.14.13.67</ecNumber>
    </submittedName>
</protein>
<evidence type="ECO:0000256" key="4">
    <source>
        <dbReference type="ARBA" id="ARBA00004406"/>
    </source>
</evidence>
<evidence type="ECO:0000256" key="10">
    <source>
        <dbReference type="ARBA" id="ARBA00023002"/>
    </source>
</evidence>
<evidence type="ECO:0000256" key="5">
    <source>
        <dbReference type="ARBA" id="ARBA00010617"/>
    </source>
</evidence>
<organism>
    <name type="scientific">Ixodes scapularis</name>
    <name type="common">Black-legged tick</name>
    <name type="synonym">Deer tick</name>
    <dbReference type="NCBI Taxonomy" id="6945"/>
    <lineage>
        <taxon>Eukaryota</taxon>
        <taxon>Metazoa</taxon>
        <taxon>Ecdysozoa</taxon>
        <taxon>Arthropoda</taxon>
        <taxon>Chelicerata</taxon>
        <taxon>Arachnida</taxon>
        <taxon>Acari</taxon>
        <taxon>Parasitiformes</taxon>
        <taxon>Ixodida</taxon>
        <taxon>Ixodoidea</taxon>
        <taxon>Ixodidae</taxon>
        <taxon>Ixodinae</taxon>
        <taxon>Ixodes</taxon>
    </lineage>
</organism>
<keyword evidence="12" id="KW-0503">Monooxygenase</keyword>
<dbReference type="InterPro" id="IPR050476">
    <property type="entry name" value="Insect_CytP450_Detox"/>
</dbReference>
<dbReference type="VEuPathDB" id="VectorBase:ISCP_032438"/>
<evidence type="ECO:0000256" key="12">
    <source>
        <dbReference type="ARBA" id="ARBA00023033"/>
    </source>
</evidence>
<dbReference type="PaxDb" id="6945-B7P0T1"/>
<dbReference type="SUPFAM" id="SSF48264">
    <property type="entry name" value="Cytochrome P450"/>
    <property type="match status" value="1"/>
</dbReference>
<evidence type="ECO:0000313" key="14">
    <source>
        <dbReference type="EMBL" id="EEC00157.1"/>
    </source>
</evidence>
<dbReference type="AlphaFoldDB" id="B7P0T1"/>
<dbReference type="EMBL" id="ABJB010791774">
    <property type="status" value="NOT_ANNOTATED_CDS"/>
    <property type="molecule type" value="Genomic_DNA"/>
</dbReference>
<dbReference type="PRINTS" id="PR00465">
    <property type="entry name" value="EP450IV"/>
</dbReference>
<reference evidence="15" key="2">
    <citation type="submission" date="2020-05" db="UniProtKB">
        <authorList>
            <consortium name="EnsemblMetazoa"/>
        </authorList>
    </citation>
    <scope>IDENTIFICATION</scope>
    <source>
        <strain evidence="15">wikel</strain>
    </source>
</reference>
<accession>B7P0T1</accession>
<dbReference type="InterPro" id="IPR001128">
    <property type="entry name" value="Cyt_P450"/>
</dbReference>